<dbReference type="EMBL" id="BA000032">
    <property type="protein sequence ID" value="BAC62607.1"/>
    <property type="molecule type" value="Genomic_DNA"/>
</dbReference>
<dbReference type="Proteomes" id="UP000002493">
    <property type="component" value="Chromosome 2"/>
</dbReference>
<accession>Q87GQ1</accession>
<gene>
    <name evidence="1" type="ordered locus">VPA1265</name>
</gene>
<proteinExistence type="predicted"/>
<protein>
    <submittedName>
        <fullName evidence="1">Uncharacterized protein</fullName>
    </submittedName>
</protein>
<dbReference type="AlphaFoldDB" id="Q87GQ1"/>
<dbReference type="HOGENOM" id="CLU_3124051_0_0_6"/>
<dbReference type="KEGG" id="vpa:VPA1265"/>
<evidence type="ECO:0000313" key="2">
    <source>
        <dbReference type="Proteomes" id="UP000002493"/>
    </source>
</evidence>
<organism evidence="1 2">
    <name type="scientific">Vibrio parahaemolyticus serotype O3:K6 (strain RIMD 2210633)</name>
    <dbReference type="NCBI Taxonomy" id="223926"/>
    <lineage>
        <taxon>Bacteria</taxon>
        <taxon>Pseudomonadati</taxon>
        <taxon>Pseudomonadota</taxon>
        <taxon>Gammaproteobacteria</taxon>
        <taxon>Vibrionales</taxon>
        <taxon>Vibrionaceae</taxon>
        <taxon>Vibrio</taxon>
    </lineage>
</organism>
<name>Q87GQ1_VIBPA</name>
<sequence length="57" mass="7080">MNREFANLLHRFFWRPIDGWYVIFNRNGQNIEFIESSHKVLTQEDFQRFLEQIESCE</sequence>
<reference evidence="1 2" key="1">
    <citation type="journal article" date="2003" name="Lancet">
        <title>Genome sequence of Vibrio parahaemolyticus: a pathogenic mechanism distinct from that of V. cholerae.</title>
        <authorList>
            <person name="Makino K."/>
            <person name="Oshima K."/>
            <person name="Kurokawa K."/>
            <person name="Yokoyama K."/>
            <person name="Uda T."/>
            <person name="Tagomori K."/>
            <person name="Iijima Y."/>
            <person name="Najima M."/>
            <person name="Nakano M."/>
            <person name="Yamashita A."/>
            <person name="Kubota Y."/>
            <person name="Kimura S."/>
            <person name="Yasunaga T."/>
            <person name="Honda T."/>
            <person name="Shinagawa H."/>
            <person name="Hattori M."/>
            <person name="Iida T."/>
        </authorList>
    </citation>
    <scope>NUCLEOTIDE SEQUENCE [LARGE SCALE GENOMIC DNA]</scope>
    <source>
        <strain evidence="2">RIMD 2210633</strain>
    </source>
</reference>
<evidence type="ECO:0000313" key="1">
    <source>
        <dbReference type="EMBL" id="BAC62607.1"/>
    </source>
</evidence>